<accession>A0A392TJ14</accession>
<reference evidence="1 2" key="1">
    <citation type="journal article" date="2018" name="Front. Plant Sci.">
        <title>Red Clover (Trifolium pratense) and Zigzag Clover (T. medium) - A Picture of Genomic Similarities and Differences.</title>
        <authorList>
            <person name="Dluhosova J."/>
            <person name="Istvanek J."/>
            <person name="Nedelnik J."/>
            <person name="Repkova J."/>
        </authorList>
    </citation>
    <scope>NUCLEOTIDE SEQUENCE [LARGE SCALE GENOMIC DNA]</scope>
    <source>
        <strain evidence="2">cv. 10/8</strain>
        <tissue evidence="1">Leaf</tissue>
    </source>
</reference>
<evidence type="ECO:0000313" key="2">
    <source>
        <dbReference type="Proteomes" id="UP000265520"/>
    </source>
</evidence>
<dbReference type="Proteomes" id="UP000265520">
    <property type="component" value="Unassembled WGS sequence"/>
</dbReference>
<protein>
    <submittedName>
        <fullName evidence="1">Uncharacterized protein</fullName>
    </submittedName>
</protein>
<dbReference type="AlphaFoldDB" id="A0A392TJ14"/>
<sequence length="17" mass="1984">MEKPTKKSKIRPIVMPT</sequence>
<keyword evidence="2" id="KW-1185">Reference proteome</keyword>
<comment type="caution">
    <text evidence="1">The sequence shown here is derived from an EMBL/GenBank/DDBJ whole genome shotgun (WGS) entry which is preliminary data.</text>
</comment>
<feature type="non-terminal residue" evidence="1">
    <location>
        <position position="17"/>
    </location>
</feature>
<evidence type="ECO:0000313" key="1">
    <source>
        <dbReference type="EMBL" id="MCI61149.1"/>
    </source>
</evidence>
<name>A0A392TJ14_9FABA</name>
<organism evidence="1 2">
    <name type="scientific">Trifolium medium</name>
    <dbReference type="NCBI Taxonomy" id="97028"/>
    <lineage>
        <taxon>Eukaryota</taxon>
        <taxon>Viridiplantae</taxon>
        <taxon>Streptophyta</taxon>
        <taxon>Embryophyta</taxon>
        <taxon>Tracheophyta</taxon>
        <taxon>Spermatophyta</taxon>
        <taxon>Magnoliopsida</taxon>
        <taxon>eudicotyledons</taxon>
        <taxon>Gunneridae</taxon>
        <taxon>Pentapetalae</taxon>
        <taxon>rosids</taxon>
        <taxon>fabids</taxon>
        <taxon>Fabales</taxon>
        <taxon>Fabaceae</taxon>
        <taxon>Papilionoideae</taxon>
        <taxon>50 kb inversion clade</taxon>
        <taxon>NPAAA clade</taxon>
        <taxon>Hologalegina</taxon>
        <taxon>IRL clade</taxon>
        <taxon>Trifolieae</taxon>
        <taxon>Trifolium</taxon>
    </lineage>
</organism>
<proteinExistence type="predicted"/>
<dbReference type="EMBL" id="LXQA010594447">
    <property type="protein sequence ID" value="MCI61149.1"/>
    <property type="molecule type" value="Genomic_DNA"/>
</dbReference>